<dbReference type="InterPro" id="IPR052715">
    <property type="entry name" value="RAYT_transposase"/>
</dbReference>
<dbReference type="SMART" id="SM01321">
    <property type="entry name" value="Y1_Tnp"/>
    <property type="match status" value="1"/>
</dbReference>
<feature type="domain" description="Transposase IS200-like" evidence="1">
    <location>
        <begin position="10"/>
        <end position="143"/>
    </location>
</feature>
<dbReference type="InterPro" id="IPR002686">
    <property type="entry name" value="Transposase_17"/>
</dbReference>
<dbReference type="GO" id="GO:0006313">
    <property type="term" value="P:DNA transposition"/>
    <property type="evidence" value="ECO:0007669"/>
    <property type="project" value="InterPro"/>
</dbReference>
<sequence length="177" mass="21356">MGRSRYKIYEPTHPHFITCTVLHWIPLFTRKESVEILLKSFRYLQKTDNLKLYAYVILENHLHIVAQSNDITKTMAKFKRHTARELLRLLQRENVKTILDQLAFYKKVHKSDRQYQVWQEGLQPKLIQSDTMMISKINYIHQNPVKRGYVDDASHWRYSSARDYEGEEGLLEIERFW</sequence>
<dbReference type="EMBL" id="FPIB01000016">
    <property type="protein sequence ID" value="SFV90444.1"/>
    <property type="molecule type" value="Genomic_DNA"/>
</dbReference>
<organism evidence="2">
    <name type="scientific">hydrothermal vent metagenome</name>
    <dbReference type="NCBI Taxonomy" id="652676"/>
    <lineage>
        <taxon>unclassified sequences</taxon>
        <taxon>metagenomes</taxon>
        <taxon>ecological metagenomes</taxon>
    </lineage>
</organism>
<name>A0A1W1E923_9ZZZZ</name>
<dbReference type="NCBIfam" id="NF047646">
    <property type="entry name" value="REP_Tyr_transpos"/>
    <property type="match status" value="1"/>
</dbReference>
<evidence type="ECO:0000313" key="2">
    <source>
        <dbReference type="EMBL" id="SFV90444.1"/>
    </source>
</evidence>
<dbReference type="PANTHER" id="PTHR36966">
    <property type="entry name" value="REP-ASSOCIATED TYROSINE TRANSPOSASE"/>
    <property type="match status" value="1"/>
</dbReference>
<dbReference type="InterPro" id="IPR036515">
    <property type="entry name" value="Transposase_17_sf"/>
</dbReference>
<accession>A0A1W1E923</accession>
<dbReference type="PANTHER" id="PTHR36966:SF1">
    <property type="entry name" value="REP-ASSOCIATED TYROSINE TRANSPOSASE"/>
    <property type="match status" value="1"/>
</dbReference>
<dbReference type="SUPFAM" id="SSF143422">
    <property type="entry name" value="Transposase IS200-like"/>
    <property type="match status" value="1"/>
</dbReference>
<proteinExistence type="predicted"/>
<evidence type="ECO:0000259" key="1">
    <source>
        <dbReference type="SMART" id="SM01321"/>
    </source>
</evidence>
<protein>
    <submittedName>
        <fullName evidence="2">Transposase and inactivated derivatives</fullName>
    </submittedName>
</protein>
<dbReference type="Gene3D" id="3.30.70.1290">
    <property type="entry name" value="Transposase IS200-like"/>
    <property type="match status" value="1"/>
</dbReference>
<dbReference type="AlphaFoldDB" id="A0A1W1E923"/>
<dbReference type="GO" id="GO:0043565">
    <property type="term" value="F:sequence-specific DNA binding"/>
    <property type="evidence" value="ECO:0007669"/>
    <property type="project" value="TreeGrafter"/>
</dbReference>
<dbReference type="GO" id="GO:0004803">
    <property type="term" value="F:transposase activity"/>
    <property type="evidence" value="ECO:0007669"/>
    <property type="project" value="InterPro"/>
</dbReference>
<reference evidence="2" key="1">
    <citation type="submission" date="2016-10" db="EMBL/GenBank/DDBJ databases">
        <authorList>
            <person name="de Groot N.N."/>
        </authorList>
    </citation>
    <scope>NUCLEOTIDE SEQUENCE</scope>
</reference>
<gene>
    <name evidence="2" type="ORF">MNB_SV-4-1338</name>
</gene>